<feature type="domain" description="Molybdopterin cofactor biosynthesis C (MoaC)" evidence="3">
    <location>
        <begin position="21"/>
        <end position="152"/>
    </location>
</feature>
<sequence length="158" mass="16886">MQALIMVEPKPLSKRGRASVVDVGGKLVTHHSAVARAAVRHGEKAFKLVSQNQQAKGYALTVSQIAGILAAKQTSSLIPLCHPLTLDKVNVSLQLEESGWFAAIKATCLTSGRTGVEMEALTAASVAALTFYDMCKAVTHDIVIQELKLLSKDFQQAT</sequence>
<dbReference type="AlphaFoldDB" id="A0A444UQ74"/>
<evidence type="ECO:0000313" key="5">
    <source>
        <dbReference type="Proteomes" id="UP000289886"/>
    </source>
</evidence>
<name>A0A444UQ74_ACIRT</name>
<dbReference type="InterPro" id="IPR023045">
    <property type="entry name" value="MoaC"/>
</dbReference>
<comment type="pathway">
    <text evidence="1">Cofactor biosynthesis; molybdopterin biosynthesis.</text>
</comment>
<dbReference type="EMBL" id="SCEB01214070">
    <property type="protein sequence ID" value="RXM37319.1"/>
    <property type="molecule type" value="Genomic_DNA"/>
</dbReference>
<dbReference type="NCBIfam" id="TIGR00581">
    <property type="entry name" value="moaC"/>
    <property type="match status" value="1"/>
</dbReference>
<evidence type="ECO:0000259" key="3">
    <source>
        <dbReference type="Pfam" id="PF01967"/>
    </source>
</evidence>
<dbReference type="GO" id="GO:0061798">
    <property type="term" value="F:GTP 3',8'-cyclase activity"/>
    <property type="evidence" value="ECO:0007669"/>
    <property type="project" value="TreeGrafter"/>
</dbReference>
<evidence type="ECO:0000313" key="4">
    <source>
        <dbReference type="EMBL" id="RXM37319.1"/>
    </source>
</evidence>
<evidence type="ECO:0000256" key="1">
    <source>
        <dbReference type="ARBA" id="ARBA00005046"/>
    </source>
</evidence>
<dbReference type="Pfam" id="PF01967">
    <property type="entry name" value="MoaC"/>
    <property type="match status" value="1"/>
</dbReference>
<dbReference type="PANTHER" id="PTHR22960">
    <property type="entry name" value="MOLYBDOPTERIN COFACTOR SYNTHESIS PROTEIN A"/>
    <property type="match status" value="1"/>
</dbReference>
<accession>A0A444UQ74</accession>
<dbReference type="GO" id="GO:0061799">
    <property type="term" value="F:cyclic pyranopterin monophosphate synthase activity"/>
    <property type="evidence" value="ECO:0007669"/>
    <property type="project" value="TreeGrafter"/>
</dbReference>
<dbReference type="NCBIfam" id="NF006870">
    <property type="entry name" value="PRK09364.1"/>
    <property type="match status" value="1"/>
</dbReference>
<dbReference type="PANTHER" id="PTHR22960:SF0">
    <property type="entry name" value="MOLYBDENUM COFACTOR BIOSYNTHESIS PROTEIN 1"/>
    <property type="match status" value="1"/>
</dbReference>
<dbReference type="Gene3D" id="3.30.70.640">
    <property type="entry name" value="Molybdopterin cofactor biosynthesis C (MoaC) domain"/>
    <property type="match status" value="1"/>
</dbReference>
<dbReference type="InterPro" id="IPR036522">
    <property type="entry name" value="MoaC_sf"/>
</dbReference>
<dbReference type="SUPFAM" id="SSF55040">
    <property type="entry name" value="Molybdenum cofactor biosynthesis protein C, MoaC"/>
    <property type="match status" value="1"/>
</dbReference>
<comment type="caution">
    <text evidence="4">The sequence shown here is derived from an EMBL/GenBank/DDBJ whole genome shotgun (WGS) entry which is preliminary data.</text>
</comment>
<dbReference type="UniPathway" id="UPA00344"/>
<evidence type="ECO:0000256" key="2">
    <source>
        <dbReference type="ARBA" id="ARBA00023150"/>
    </source>
</evidence>
<organism evidence="4 5">
    <name type="scientific">Acipenser ruthenus</name>
    <name type="common">Sterlet sturgeon</name>
    <dbReference type="NCBI Taxonomy" id="7906"/>
    <lineage>
        <taxon>Eukaryota</taxon>
        <taxon>Metazoa</taxon>
        <taxon>Chordata</taxon>
        <taxon>Craniata</taxon>
        <taxon>Vertebrata</taxon>
        <taxon>Euteleostomi</taxon>
        <taxon>Actinopterygii</taxon>
        <taxon>Chondrostei</taxon>
        <taxon>Acipenseriformes</taxon>
        <taxon>Acipenseridae</taxon>
        <taxon>Acipenser</taxon>
    </lineage>
</organism>
<keyword evidence="5" id="KW-1185">Reference proteome</keyword>
<gene>
    <name evidence="4" type="ORF">EOD39_0676</name>
</gene>
<reference evidence="4 5" key="1">
    <citation type="submission" date="2019-01" db="EMBL/GenBank/DDBJ databases">
        <title>Draft Genome and Complete Hox-Cluster Characterization of the Sterlet Sturgeon (Acipenser ruthenus).</title>
        <authorList>
            <person name="Wei Q."/>
        </authorList>
    </citation>
    <scope>NUCLEOTIDE SEQUENCE [LARGE SCALE GENOMIC DNA]</scope>
    <source>
        <strain evidence="4">WHYD16114868_AA</strain>
        <tissue evidence="4">Blood</tissue>
    </source>
</reference>
<protein>
    <submittedName>
        <fullName evidence="4">Molybdenum cofactor biosynthesis protein 1</fullName>
    </submittedName>
</protein>
<dbReference type="GO" id="GO:0006777">
    <property type="term" value="P:Mo-molybdopterin cofactor biosynthetic process"/>
    <property type="evidence" value="ECO:0007669"/>
    <property type="project" value="UniProtKB-KW"/>
</dbReference>
<dbReference type="InterPro" id="IPR002820">
    <property type="entry name" value="Mopterin_CF_biosynth-C_dom"/>
</dbReference>
<keyword evidence="2" id="KW-0501">Molybdenum cofactor biosynthesis</keyword>
<dbReference type="Proteomes" id="UP000289886">
    <property type="component" value="Unassembled WGS sequence"/>
</dbReference>
<dbReference type="InterPro" id="IPR050105">
    <property type="entry name" value="MoCo_biosynth_MoaA/MoaC"/>
</dbReference>
<proteinExistence type="predicted"/>